<dbReference type="InterPro" id="IPR015421">
    <property type="entry name" value="PyrdxlP-dep_Trfase_major"/>
</dbReference>
<feature type="active site" description="Proton acceptor" evidence="3">
    <location>
        <position position="187"/>
    </location>
</feature>
<dbReference type="AlphaFoldDB" id="A0A932I2U9"/>
<protein>
    <submittedName>
        <fullName evidence="6">DegT/DnrJ/EryC1/StrS family aminotransferase</fullName>
    </submittedName>
</protein>
<dbReference type="GO" id="GO:0000271">
    <property type="term" value="P:polysaccharide biosynthetic process"/>
    <property type="evidence" value="ECO:0007669"/>
    <property type="project" value="TreeGrafter"/>
</dbReference>
<dbReference type="Proteomes" id="UP000782312">
    <property type="component" value="Unassembled WGS sequence"/>
</dbReference>
<dbReference type="EMBL" id="JACPUR010000027">
    <property type="protein sequence ID" value="MBI3128316.1"/>
    <property type="molecule type" value="Genomic_DNA"/>
</dbReference>
<dbReference type="InterPro" id="IPR015422">
    <property type="entry name" value="PyrdxlP-dep_Trfase_small"/>
</dbReference>
<evidence type="ECO:0000256" key="5">
    <source>
        <dbReference type="RuleBase" id="RU004508"/>
    </source>
</evidence>
<comment type="caution">
    <text evidence="6">The sequence shown here is derived from an EMBL/GenBank/DDBJ whole genome shotgun (WGS) entry which is preliminary data.</text>
</comment>
<name>A0A932I2U9_UNCTE</name>
<sequence>MMKIPFVDLHPQYLDVKQRVDESLARIIASSSFVGGNFVKEFEAALAQEEGKRFAVGVKSGTAALQLVFEGLGLPPGAEIVTTTLTAVPTVEAIVRAGFKPVLCDIDPRTYQISAAAVEAAVTPRTAVLLPVHLYGFPAPLREISALAARKGLILAEDVAQAQGASLDGKRVGTWGEAACFSFYPSKCLGGFGDSGAAATDREELASRVRALSNHGRLEKFTHETVGVNERIDPIQAAVLSAKLPRLKEWNAMRRRAAQWYLEGLAGVGDVVLPEPPRGAEPVWHLFVIRTARREALAKHLAENGVQTGLHYPVPVHLHPAYASLGYARGAFPEAEAACDAILSLPIFPHLTETQAAYVIEQVSAFFGAGSRAASAAAGRGRTD</sequence>
<evidence type="ECO:0000313" key="7">
    <source>
        <dbReference type="Proteomes" id="UP000782312"/>
    </source>
</evidence>
<dbReference type="SUPFAM" id="SSF53383">
    <property type="entry name" value="PLP-dependent transferases"/>
    <property type="match status" value="1"/>
</dbReference>
<dbReference type="InterPro" id="IPR015424">
    <property type="entry name" value="PyrdxlP-dep_Trfase"/>
</dbReference>
<evidence type="ECO:0000256" key="2">
    <source>
        <dbReference type="ARBA" id="ARBA00037999"/>
    </source>
</evidence>
<comment type="similarity">
    <text evidence="2 5">Belongs to the DegT/DnrJ/EryC1 family.</text>
</comment>
<evidence type="ECO:0000256" key="4">
    <source>
        <dbReference type="PIRSR" id="PIRSR000390-2"/>
    </source>
</evidence>
<organism evidence="6 7">
    <name type="scientific">Tectimicrobiota bacterium</name>
    <dbReference type="NCBI Taxonomy" id="2528274"/>
    <lineage>
        <taxon>Bacteria</taxon>
        <taxon>Pseudomonadati</taxon>
        <taxon>Nitrospinota/Tectimicrobiota group</taxon>
        <taxon>Candidatus Tectimicrobiota</taxon>
    </lineage>
</organism>
<keyword evidence="6" id="KW-0808">Transferase</keyword>
<reference evidence="6" key="1">
    <citation type="submission" date="2020-07" db="EMBL/GenBank/DDBJ databases">
        <title>Huge and variable diversity of episymbiotic CPR bacteria and DPANN archaea in groundwater ecosystems.</title>
        <authorList>
            <person name="He C.Y."/>
            <person name="Keren R."/>
            <person name="Whittaker M."/>
            <person name="Farag I.F."/>
            <person name="Doudna J."/>
            <person name="Cate J.H.D."/>
            <person name="Banfield J.F."/>
        </authorList>
    </citation>
    <scope>NUCLEOTIDE SEQUENCE</scope>
    <source>
        <strain evidence="6">NC_groundwater_763_Ag_S-0.2um_68_21</strain>
    </source>
</reference>
<evidence type="ECO:0000256" key="1">
    <source>
        <dbReference type="ARBA" id="ARBA00022898"/>
    </source>
</evidence>
<dbReference type="InterPro" id="IPR000653">
    <property type="entry name" value="DegT/StrS_aminotransferase"/>
</dbReference>
<gene>
    <name evidence="6" type="ORF">HYZ11_11980</name>
</gene>
<keyword evidence="1 4" id="KW-0663">Pyridoxal phosphate</keyword>
<evidence type="ECO:0000256" key="3">
    <source>
        <dbReference type="PIRSR" id="PIRSR000390-1"/>
    </source>
</evidence>
<dbReference type="Gene3D" id="3.40.640.10">
    <property type="entry name" value="Type I PLP-dependent aspartate aminotransferase-like (Major domain)"/>
    <property type="match status" value="1"/>
</dbReference>
<feature type="modified residue" description="N6-(pyridoxal phosphate)lysine" evidence="4">
    <location>
        <position position="187"/>
    </location>
</feature>
<dbReference type="PIRSF" id="PIRSF000390">
    <property type="entry name" value="PLP_StrS"/>
    <property type="match status" value="1"/>
</dbReference>
<accession>A0A932I2U9</accession>
<dbReference type="GO" id="GO:0008483">
    <property type="term" value="F:transaminase activity"/>
    <property type="evidence" value="ECO:0007669"/>
    <property type="project" value="UniProtKB-KW"/>
</dbReference>
<dbReference type="GO" id="GO:0030170">
    <property type="term" value="F:pyridoxal phosphate binding"/>
    <property type="evidence" value="ECO:0007669"/>
    <property type="project" value="TreeGrafter"/>
</dbReference>
<evidence type="ECO:0000313" key="6">
    <source>
        <dbReference type="EMBL" id="MBI3128316.1"/>
    </source>
</evidence>
<dbReference type="Pfam" id="PF01041">
    <property type="entry name" value="DegT_DnrJ_EryC1"/>
    <property type="match status" value="1"/>
</dbReference>
<dbReference type="PANTHER" id="PTHR30244:SF36">
    <property type="entry name" value="3-OXO-GLUCOSE-6-PHOSPHATE:GLUTAMATE AMINOTRANSFERASE"/>
    <property type="match status" value="1"/>
</dbReference>
<dbReference type="CDD" id="cd00616">
    <property type="entry name" value="AHBA_syn"/>
    <property type="match status" value="1"/>
</dbReference>
<keyword evidence="6" id="KW-0032">Aminotransferase</keyword>
<dbReference type="PANTHER" id="PTHR30244">
    <property type="entry name" value="TRANSAMINASE"/>
    <property type="match status" value="1"/>
</dbReference>
<dbReference type="Gene3D" id="3.90.1150.10">
    <property type="entry name" value="Aspartate Aminotransferase, domain 1"/>
    <property type="match status" value="1"/>
</dbReference>
<proteinExistence type="inferred from homology"/>